<feature type="compositionally biased region" description="Polar residues" evidence="12">
    <location>
        <begin position="28"/>
        <end position="38"/>
    </location>
</feature>
<dbReference type="Proteomes" id="UP000799429">
    <property type="component" value="Unassembled WGS sequence"/>
</dbReference>
<feature type="repeat" description="WD" evidence="11">
    <location>
        <begin position="140"/>
        <end position="172"/>
    </location>
</feature>
<dbReference type="InterPro" id="IPR001680">
    <property type="entry name" value="WD40_rpt"/>
</dbReference>
<dbReference type="InterPro" id="IPR037363">
    <property type="entry name" value="Sec13/Seh1_fam"/>
</dbReference>
<evidence type="ECO:0000256" key="10">
    <source>
        <dbReference type="ARBA" id="ARBA00023242"/>
    </source>
</evidence>
<dbReference type="GO" id="GO:0051028">
    <property type="term" value="P:mRNA transport"/>
    <property type="evidence" value="ECO:0007669"/>
    <property type="project" value="UniProtKB-KW"/>
</dbReference>
<evidence type="ECO:0000256" key="6">
    <source>
        <dbReference type="ARBA" id="ARBA00022816"/>
    </source>
</evidence>
<sequence>MDHIQEALNKINQKLAHPNFLKRLTPSQLPSQAASEGSITPPLDSASRRDSAAGAKRPPLNASSSTARIDNPRDNFTDIDEPQTAHFPFSSDQLSPDLDVAKLNLDEVTFDSPSTYLSKDQPEELGVTFADMAANFQTFHHDHQDLVLAVDFSFTGNRMVTASADHRLKVWDRKDGGENWAIIDTWRAHDAEVTDVKWNGPFTGEIIGSVGEDSRFRLWLEDPTETPCSGKRFKLLYSHMSETKIPYMALDFKNIMAETYLALISRDGYLSVYEPTDHQTMTEWQSIHQNYVCATPSRQDESSFRVSWHHEKLPSWNAVMAGVDRRSLSLAVAAMNVVKVFRTDSERRFYMAIELKGAKQLIRDVSWANGAMRGYDLIASASKDGYIRIYEVHTPRSKTNTRYPQVQPLLEAERERSAHKPSASQNIFGKTKKPTSGIGAGLAGRRESETVGHDDKGAVKVRHTLGQTFEFNARHGAVWRLAFSALG</sequence>
<dbReference type="GO" id="GO:0034198">
    <property type="term" value="P:cellular response to amino acid starvation"/>
    <property type="evidence" value="ECO:0007669"/>
    <property type="project" value="TreeGrafter"/>
</dbReference>
<keyword evidence="14" id="KW-1185">Reference proteome</keyword>
<keyword evidence="4 11" id="KW-0853">WD repeat</keyword>
<evidence type="ECO:0000256" key="12">
    <source>
        <dbReference type="SAM" id="MobiDB-lite"/>
    </source>
</evidence>
<comment type="caution">
    <text evidence="13">The sequence shown here is derived from an EMBL/GenBank/DDBJ whole genome shotgun (WGS) entry which is preliminary data.</text>
</comment>
<feature type="non-terminal residue" evidence="13">
    <location>
        <position position="487"/>
    </location>
</feature>
<dbReference type="GO" id="GO:0035859">
    <property type="term" value="C:Seh1-associated complex"/>
    <property type="evidence" value="ECO:0007669"/>
    <property type="project" value="TreeGrafter"/>
</dbReference>
<dbReference type="PANTHER" id="PTHR11024">
    <property type="entry name" value="NUCLEAR PORE COMPLEX PROTEIN SEC13 / SEH1 FAMILY MEMBER"/>
    <property type="match status" value="1"/>
</dbReference>
<feature type="region of interest" description="Disordered" evidence="12">
    <location>
        <begin position="414"/>
        <end position="453"/>
    </location>
</feature>
<dbReference type="PROSITE" id="PS50294">
    <property type="entry name" value="WD_REPEATS_REGION"/>
    <property type="match status" value="1"/>
</dbReference>
<dbReference type="Gene3D" id="2.130.10.10">
    <property type="entry name" value="YVTN repeat-like/Quinoprotein amine dehydrogenase"/>
    <property type="match status" value="1"/>
</dbReference>
<proteinExistence type="inferred from homology"/>
<keyword evidence="7" id="KW-0653">Protein transport</keyword>
<evidence type="ECO:0000256" key="4">
    <source>
        <dbReference type="ARBA" id="ARBA00022574"/>
    </source>
</evidence>
<evidence type="ECO:0000256" key="9">
    <source>
        <dbReference type="ARBA" id="ARBA00023132"/>
    </source>
</evidence>
<keyword evidence="3" id="KW-0813">Transport</keyword>
<evidence type="ECO:0000256" key="7">
    <source>
        <dbReference type="ARBA" id="ARBA00022927"/>
    </source>
</evidence>
<dbReference type="InterPro" id="IPR036322">
    <property type="entry name" value="WD40_repeat_dom_sf"/>
</dbReference>
<organism evidence="13 14">
    <name type="scientific">Patellaria atrata CBS 101060</name>
    <dbReference type="NCBI Taxonomy" id="1346257"/>
    <lineage>
        <taxon>Eukaryota</taxon>
        <taxon>Fungi</taxon>
        <taxon>Dikarya</taxon>
        <taxon>Ascomycota</taxon>
        <taxon>Pezizomycotina</taxon>
        <taxon>Dothideomycetes</taxon>
        <taxon>Dothideomycetes incertae sedis</taxon>
        <taxon>Patellariales</taxon>
        <taxon>Patellariaceae</taxon>
        <taxon>Patellaria</taxon>
    </lineage>
</organism>
<dbReference type="AlphaFoldDB" id="A0A9P4S4S7"/>
<dbReference type="OrthoDB" id="5566198at2759"/>
<evidence type="ECO:0000313" key="13">
    <source>
        <dbReference type="EMBL" id="KAF2836139.1"/>
    </source>
</evidence>
<feature type="compositionally biased region" description="Basic and acidic residues" evidence="12">
    <location>
        <begin position="444"/>
        <end position="453"/>
    </location>
</feature>
<evidence type="ECO:0000256" key="2">
    <source>
        <dbReference type="ARBA" id="ARBA00010102"/>
    </source>
</evidence>
<dbReference type="PROSITE" id="PS50082">
    <property type="entry name" value="WD_REPEATS_2"/>
    <property type="match status" value="1"/>
</dbReference>
<evidence type="ECO:0000256" key="5">
    <source>
        <dbReference type="ARBA" id="ARBA00022737"/>
    </source>
</evidence>
<gene>
    <name evidence="13" type="ORF">M501DRAFT_997390</name>
</gene>
<accession>A0A9P4S4S7</accession>
<keyword evidence="5" id="KW-0677">Repeat</keyword>
<dbReference type="EMBL" id="MU006105">
    <property type="protein sequence ID" value="KAF2836139.1"/>
    <property type="molecule type" value="Genomic_DNA"/>
</dbReference>
<dbReference type="GO" id="GO:1904263">
    <property type="term" value="P:positive regulation of TORC1 signaling"/>
    <property type="evidence" value="ECO:0007669"/>
    <property type="project" value="TreeGrafter"/>
</dbReference>
<feature type="region of interest" description="Disordered" evidence="12">
    <location>
        <begin position="28"/>
        <end position="92"/>
    </location>
</feature>
<comment type="subcellular location">
    <subcellularLocation>
        <location evidence="1">Nucleus</location>
        <location evidence="1">Nuclear pore complex</location>
    </subcellularLocation>
</comment>
<evidence type="ECO:0000313" key="14">
    <source>
        <dbReference type="Proteomes" id="UP000799429"/>
    </source>
</evidence>
<keyword evidence="6" id="KW-0509">mRNA transport</keyword>
<dbReference type="SMART" id="SM00320">
    <property type="entry name" value="WD40"/>
    <property type="match status" value="3"/>
</dbReference>
<name>A0A9P4S4S7_9PEZI</name>
<dbReference type="Pfam" id="PF00400">
    <property type="entry name" value="WD40"/>
    <property type="match status" value="1"/>
</dbReference>
<dbReference type="SUPFAM" id="SSF50978">
    <property type="entry name" value="WD40 repeat-like"/>
    <property type="match status" value="1"/>
</dbReference>
<dbReference type="GO" id="GO:0015031">
    <property type="term" value="P:protein transport"/>
    <property type="evidence" value="ECO:0007669"/>
    <property type="project" value="UniProtKB-KW"/>
</dbReference>
<evidence type="ECO:0000256" key="3">
    <source>
        <dbReference type="ARBA" id="ARBA00022448"/>
    </source>
</evidence>
<keyword evidence="10" id="KW-0539">Nucleus</keyword>
<comment type="similarity">
    <text evidence="2">Belongs to the WD repeat SEC13 family.</text>
</comment>
<dbReference type="GO" id="GO:0031080">
    <property type="term" value="C:nuclear pore outer ring"/>
    <property type="evidence" value="ECO:0007669"/>
    <property type="project" value="TreeGrafter"/>
</dbReference>
<keyword evidence="9" id="KW-0906">Nuclear pore complex</keyword>
<keyword evidence="8" id="KW-0811">Translocation</keyword>
<reference evidence="13" key="1">
    <citation type="journal article" date="2020" name="Stud. Mycol.">
        <title>101 Dothideomycetes genomes: a test case for predicting lifestyles and emergence of pathogens.</title>
        <authorList>
            <person name="Haridas S."/>
            <person name="Albert R."/>
            <person name="Binder M."/>
            <person name="Bloem J."/>
            <person name="Labutti K."/>
            <person name="Salamov A."/>
            <person name="Andreopoulos B."/>
            <person name="Baker S."/>
            <person name="Barry K."/>
            <person name="Bills G."/>
            <person name="Bluhm B."/>
            <person name="Cannon C."/>
            <person name="Castanera R."/>
            <person name="Culley D."/>
            <person name="Daum C."/>
            <person name="Ezra D."/>
            <person name="Gonzalez J."/>
            <person name="Henrissat B."/>
            <person name="Kuo A."/>
            <person name="Liang C."/>
            <person name="Lipzen A."/>
            <person name="Lutzoni F."/>
            <person name="Magnuson J."/>
            <person name="Mondo S."/>
            <person name="Nolan M."/>
            <person name="Ohm R."/>
            <person name="Pangilinan J."/>
            <person name="Park H.-J."/>
            <person name="Ramirez L."/>
            <person name="Alfaro M."/>
            <person name="Sun H."/>
            <person name="Tritt A."/>
            <person name="Yoshinaga Y."/>
            <person name="Zwiers L.-H."/>
            <person name="Turgeon B."/>
            <person name="Goodwin S."/>
            <person name="Spatafora J."/>
            <person name="Crous P."/>
            <person name="Grigoriev I."/>
        </authorList>
    </citation>
    <scope>NUCLEOTIDE SEQUENCE</scope>
    <source>
        <strain evidence="13">CBS 101060</strain>
    </source>
</reference>
<dbReference type="GO" id="GO:0005198">
    <property type="term" value="F:structural molecule activity"/>
    <property type="evidence" value="ECO:0007669"/>
    <property type="project" value="InterPro"/>
</dbReference>
<protein>
    <submittedName>
        <fullName evidence="13">WD40 repeat-like protein</fullName>
    </submittedName>
</protein>
<evidence type="ECO:0000256" key="11">
    <source>
        <dbReference type="PROSITE-ProRule" id="PRU00221"/>
    </source>
</evidence>
<dbReference type="InterPro" id="IPR015943">
    <property type="entry name" value="WD40/YVTN_repeat-like_dom_sf"/>
</dbReference>
<evidence type="ECO:0000256" key="8">
    <source>
        <dbReference type="ARBA" id="ARBA00023010"/>
    </source>
</evidence>
<dbReference type="PANTHER" id="PTHR11024:SF3">
    <property type="entry name" value="NUCLEOPORIN SEH1"/>
    <property type="match status" value="1"/>
</dbReference>
<evidence type="ECO:0000256" key="1">
    <source>
        <dbReference type="ARBA" id="ARBA00004567"/>
    </source>
</evidence>